<proteinExistence type="inferred from homology"/>
<dbReference type="InterPro" id="IPR012295">
    <property type="entry name" value="TBP_dom_sf"/>
</dbReference>
<evidence type="ECO:0000256" key="6">
    <source>
        <dbReference type="ARBA" id="ARBA00023242"/>
    </source>
</evidence>
<protein>
    <submittedName>
        <fullName evidence="7">Uncharacterized protein</fullName>
    </submittedName>
</protein>
<evidence type="ECO:0000313" key="8">
    <source>
        <dbReference type="Proteomes" id="UP000261360"/>
    </source>
</evidence>
<dbReference type="InterPro" id="IPR000814">
    <property type="entry name" value="TBP"/>
</dbReference>
<dbReference type="AlphaFoldDB" id="A0A3B4YF92"/>
<dbReference type="Gene3D" id="3.30.310.10">
    <property type="entry name" value="TATA-Binding Protein"/>
    <property type="match status" value="2"/>
</dbReference>
<name>A0A3B4YF92_SERLL</name>
<evidence type="ECO:0000256" key="1">
    <source>
        <dbReference type="ARBA" id="ARBA00004123"/>
    </source>
</evidence>
<dbReference type="Pfam" id="PF00352">
    <property type="entry name" value="TBP"/>
    <property type="match status" value="2"/>
</dbReference>
<dbReference type="GO" id="GO:0005634">
    <property type="term" value="C:nucleus"/>
    <property type="evidence" value="ECO:0007669"/>
    <property type="project" value="UniProtKB-SubCell"/>
</dbReference>
<dbReference type="SUPFAM" id="SSF55945">
    <property type="entry name" value="TATA-box binding protein-like"/>
    <property type="match status" value="2"/>
</dbReference>
<keyword evidence="6" id="KW-0539">Nucleus</keyword>
<dbReference type="Ensembl" id="ENSSLDT00000022403.1">
    <property type="protein sequence ID" value="ENSSLDP00000021689.1"/>
    <property type="gene ID" value="ENSSLDG00000016935.1"/>
</dbReference>
<dbReference type="GO" id="GO:0006352">
    <property type="term" value="P:DNA-templated transcription initiation"/>
    <property type="evidence" value="ECO:0007669"/>
    <property type="project" value="InterPro"/>
</dbReference>
<keyword evidence="4" id="KW-0238">DNA-binding</keyword>
<keyword evidence="3" id="KW-0805">Transcription regulation</keyword>
<evidence type="ECO:0000256" key="4">
    <source>
        <dbReference type="ARBA" id="ARBA00023125"/>
    </source>
</evidence>
<keyword evidence="8" id="KW-1185">Reference proteome</keyword>
<evidence type="ECO:0000313" key="7">
    <source>
        <dbReference type="Ensembl" id="ENSSLDP00000021689.1"/>
    </source>
</evidence>
<reference evidence="7" key="2">
    <citation type="submission" date="2025-09" db="UniProtKB">
        <authorList>
            <consortium name="Ensembl"/>
        </authorList>
    </citation>
    <scope>IDENTIFICATION</scope>
</reference>
<reference evidence="7" key="1">
    <citation type="submission" date="2025-08" db="UniProtKB">
        <authorList>
            <consortium name="Ensembl"/>
        </authorList>
    </citation>
    <scope>IDENTIFICATION</scope>
</reference>
<sequence>MSSNVVSSVKLCCRLDLNFIAQNAWNVEYNPKNYKALVMRIREPRTTAVIYKSGNIVCTGAKSEDQSQVATRRFARKVQKLGFPVSFLDFKVQNVVASCSIFPVILLLDVSIYEPELFPGLFYYVMPGITVTIFASGKMAFTGAKTVADIYRAFETIYPVLSRFRRP</sequence>
<evidence type="ECO:0000256" key="2">
    <source>
        <dbReference type="ARBA" id="ARBA00005560"/>
    </source>
</evidence>
<dbReference type="GeneTree" id="ENSGT00940000159561"/>
<dbReference type="FunFam" id="3.30.310.10:FF:000005">
    <property type="entry name" value="TATA box-binding protein-like 1"/>
    <property type="match status" value="1"/>
</dbReference>
<comment type="similarity">
    <text evidence="2">Belongs to the TBP family.</text>
</comment>
<dbReference type="Proteomes" id="UP000261360">
    <property type="component" value="Unplaced"/>
</dbReference>
<organism evidence="7 8">
    <name type="scientific">Seriola lalandi dorsalis</name>
    <dbReference type="NCBI Taxonomy" id="1841481"/>
    <lineage>
        <taxon>Eukaryota</taxon>
        <taxon>Metazoa</taxon>
        <taxon>Chordata</taxon>
        <taxon>Craniata</taxon>
        <taxon>Vertebrata</taxon>
        <taxon>Euteleostomi</taxon>
        <taxon>Actinopterygii</taxon>
        <taxon>Neopterygii</taxon>
        <taxon>Teleostei</taxon>
        <taxon>Neoteleostei</taxon>
        <taxon>Acanthomorphata</taxon>
        <taxon>Carangaria</taxon>
        <taxon>Carangiformes</taxon>
        <taxon>Carangidae</taxon>
        <taxon>Seriola</taxon>
    </lineage>
</organism>
<dbReference type="PRINTS" id="PR00686">
    <property type="entry name" value="TIFACTORIID"/>
</dbReference>
<evidence type="ECO:0000256" key="3">
    <source>
        <dbReference type="ARBA" id="ARBA00023015"/>
    </source>
</evidence>
<comment type="subcellular location">
    <subcellularLocation>
        <location evidence="1">Nucleus</location>
    </subcellularLocation>
</comment>
<evidence type="ECO:0000256" key="5">
    <source>
        <dbReference type="ARBA" id="ARBA00023163"/>
    </source>
</evidence>
<dbReference type="PANTHER" id="PTHR10126">
    <property type="entry name" value="TATA-BOX BINDING PROTEIN"/>
    <property type="match status" value="1"/>
</dbReference>
<keyword evidence="5" id="KW-0804">Transcription</keyword>
<dbReference type="STRING" id="1841481.ENSSLDP00000021689"/>
<accession>A0A3B4YF92</accession>
<dbReference type="GO" id="GO:0003677">
    <property type="term" value="F:DNA binding"/>
    <property type="evidence" value="ECO:0007669"/>
    <property type="project" value="UniProtKB-KW"/>
</dbReference>